<reference evidence="1" key="1">
    <citation type="submission" date="2014-11" db="EMBL/GenBank/DDBJ databases">
        <authorList>
            <person name="Amaro Gonzalez C."/>
        </authorList>
    </citation>
    <scope>NUCLEOTIDE SEQUENCE</scope>
</reference>
<reference evidence="1" key="2">
    <citation type="journal article" date="2015" name="Fish Shellfish Immunol.">
        <title>Early steps in the European eel (Anguilla anguilla)-Vibrio vulnificus interaction in the gills: Role of the RtxA13 toxin.</title>
        <authorList>
            <person name="Callol A."/>
            <person name="Pajuelo D."/>
            <person name="Ebbesson L."/>
            <person name="Teles M."/>
            <person name="MacKenzie S."/>
            <person name="Amaro C."/>
        </authorList>
    </citation>
    <scope>NUCLEOTIDE SEQUENCE</scope>
</reference>
<name>A0A0E9PR69_ANGAN</name>
<sequence length="22" mass="2304">MPTVTVVDWTGSPLSLISISSL</sequence>
<dbReference type="AlphaFoldDB" id="A0A0E9PR69"/>
<proteinExistence type="predicted"/>
<organism evidence="1">
    <name type="scientific">Anguilla anguilla</name>
    <name type="common">European freshwater eel</name>
    <name type="synonym">Muraena anguilla</name>
    <dbReference type="NCBI Taxonomy" id="7936"/>
    <lineage>
        <taxon>Eukaryota</taxon>
        <taxon>Metazoa</taxon>
        <taxon>Chordata</taxon>
        <taxon>Craniata</taxon>
        <taxon>Vertebrata</taxon>
        <taxon>Euteleostomi</taxon>
        <taxon>Actinopterygii</taxon>
        <taxon>Neopterygii</taxon>
        <taxon>Teleostei</taxon>
        <taxon>Anguilliformes</taxon>
        <taxon>Anguillidae</taxon>
        <taxon>Anguilla</taxon>
    </lineage>
</organism>
<accession>A0A0E9PR69</accession>
<protein>
    <submittedName>
        <fullName evidence="1">Uncharacterized protein</fullName>
    </submittedName>
</protein>
<evidence type="ECO:0000313" key="1">
    <source>
        <dbReference type="EMBL" id="JAH07126.1"/>
    </source>
</evidence>
<dbReference type="EMBL" id="GBXM01101451">
    <property type="protein sequence ID" value="JAH07126.1"/>
    <property type="molecule type" value="Transcribed_RNA"/>
</dbReference>